<dbReference type="Proteomes" id="UP000324222">
    <property type="component" value="Unassembled WGS sequence"/>
</dbReference>
<dbReference type="AlphaFoldDB" id="A0A5B7JMU6"/>
<evidence type="ECO:0000313" key="2">
    <source>
        <dbReference type="EMBL" id="MPC95763.1"/>
    </source>
</evidence>
<dbReference type="EMBL" id="VSRR010103434">
    <property type="protein sequence ID" value="MPC95763.1"/>
    <property type="molecule type" value="Genomic_DNA"/>
</dbReference>
<comment type="caution">
    <text evidence="2">The sequence shown here is derived from an EMBL/GenBank/DDBJ whole genome shotgun (WGS) entry which is preliminary data.</text>
</comment>
<sequence>MEGRRKSGNKAVGGVAESSIDHGSAAAAASRRAQGHNRDRGRQYSLLKRCARQALCEDIKKIPLYDAWRREGEREKKSRGGEKWKGRVETQVVSVIVANHSSLFRPLHSAPSLSSVPPARLLPRAVPKPRPFTPTNGPYSV</sequence>
<keyword evidence="3" id="KW-1185">Reference proteome</keyword>
<protein>
    <submittedName>
        <fullName evidence="2">Uncharacterized protein</fullName>
    </submittedName>
</protein>
<evidence type="ECO:0000256" key="1">
    <source>
        <dbReference type="SAM" id="MobiDB-lite"/>
    </source>
</evidence>
<evidence type="ECO:0000313" key="3">
    <source>
        <dbReference type="Proteomes" id="UP000324222"/>
    </source>
</evidence>
<reference evidence="2 3" key="1">
    <citation type="submission" date="2019-05" db="EMBL/GenBank/DDBJ databases">
        <title>Another draft genome of Portunus trituberculatus and its Hox gene families provides insights of decapod evolution.</title>
        <authorList>
            <person name="Jeong J.-H."/>
            <person name="Song I."/>
            <person name="Kim S."/>
            <person name="Choi T."/>
            <person name="Kim D."/>
            <person name="Ryu S."/>
            <person name="Kim W."/>
        </authorList>
    </citation>
    <scope>NUCLEOTIDE SEQUENCE [LARGE SCALE GENOMIC DNA]</scope>
    <source>
        <tissue evidence="2">Muscle</tissue>
    </source>
</reference>
<name>A0A5B7JMU6_PORTR</name>
<feature type="region of interest" description="Disordered" evidence="1">
    <location>
        <begin position="1"/>
        <end position="42"/>
    </location>
</feature>
<feature type="region of interest" description="Disordered" evidence="1">
    <location>
        <begin position="108"/>
        <end position="141"/>
    </location>
</feature>
<proteinExistence type="predicted"/>
<gene>
    <name evidence="2" type="ORF">E2C01_090989</name>
</gene>
<accession>A0A5B7JMU6</accession>
<organism evidence="2 3">
    <name type="scientific">Portunus trituberculatus</name>
    <name type="common">Swimming crab</name>
    <name type="synonym">Neptunus trituberculatus</name>
    <dbReference type="NCBI Taxonomy" id="210409"/>
    <lineage>
        <taxon>Eukaryota</taxon>
        <taxon>Metazoa</taxon>
        <taxon>Ecdysozoa</taxon>
        <taxon>Arthropoda</taxon>
        <taxon>Crustacea</taxon>
        <taxon>Multicrustacea</taxon>
        <taxon>Malacostraca</taxon>
        <taxon>Eumalacostraca</taxon>
        <taxon>Eucarida</taxon>
        <taxon>Decapoda</taxon>
        <taxon>Pleocyemata</taxon>
        <taxon>Brachyura</taxon>
        <taxon>Eubrachyura</taxon>
        <taxon>Portunoidea</taxon>
        <taxon>Portunidae</taxon>
        <taxon>Portuninae</taxon>
        <taxon>Portunus</taxon>
    </lineage>
</organism>